<dbReference type="InterPro" id="IPR005561">
    <property type="entry name" value="ANTAR"/>
</dbReference>
<dbReference type="GO" id="GO:0003723">
    <property type="term" value="F:RNA binding"/>
    <property type="evidence" value="ECO:0007669"/>
    <property type="project" value="InterPro"/>
</dbReference>
<dbReference type="Proteomes" id="UP000245362">
    <property type="component" value="Unassembled WGS sequence"/>
</dbReference>
<dbReference type="PROSITE" id="PS50921">
    <property type="entry name" value="ANTAR"/>
    <property type="match status" value="1"/>
</dbReference>
<dbReference type="AlphaFoldDB" id="A0A2U3BC08"/>
<evidence type="ECO:0000313" key="3">
    <source>
        <dbReference type="Proteomes" id="UP000245362"/>
    </source>
</evidence>
<dbReference type="EMBL" id="QFWT01000002">
    <property type="protein sequence ID" value="PWI34264.1"/>
    <property type="molecule type" value="Genomic_DNA"/>
</dbReference>
<dbReference type="SUPFAM" id="SSF52172">
    <property type="entry name" value="CheY-like"/>
    <property type="match status" value="1"/>
</dbReference>
<dbReference type="OrthoDB" id="9782798at2"/>
<feature type="domain" description="ANTAR" evidence="1">
    <location>
        <begin position="125"/>
        <end position="186"/>
    </location>
</feature>
<dbReference type="RefSeq" id="WP_109318602.1">
    <property type="nucleotide sequence ID" value="NZ_QFWT01000002.1"/>
</dbReference>
<reference evidence="2 3" key="1">
    <citation type="submission" date="2018-05" db="EMBL/GenBank/DDBJ databases">
        <title>Vibrio limimaris sp. nov., isolated from marine sediment.</title>
        <authorList>
            <person name="Li C.-M."/>
        </authorList>
    </citation>
    <scope>NUCLEOTIDE SEQUENCE [LARGE SCALE GENOMIC DNA]</scope>
    <source>
        <strain evidence="2 3">E4404</strain>
    </source>
</reference>
<keyword evidence="3" id="KW-1185">Reference proteome</keyword>
<accession>A0A2U3BC08</accession>
<protein>
    <submittedName>
        <fullName evidence="2">ANTAR domain-containing protein</fullName>
    </submittedName>
</protein>
<comment type="caution">
    <text evidence="2">The sequence shown here is derived from an EMBL/GenBank/DDBJ whole genome shotgun (WGS) entry which is preliminary data.</text>
</comment>
<gene>
    <name evidence="2" type="ORF">DI392_03895</name>
</gene>
<dbReference type="SMART" id="SM01012">
    <property type="entry name" value="ANTAR"/>
    <property type="match status" value="1"/>
</dbReference>
<evidence type="ECO:0000313" key="2">
    <source>
        <dbReference type="EMBL" id="PWI34264.1"/>
    </source>
</evidence>
<dbReference type="InterPro" id="IPR011006">
    <property type="entry name" value="CheY-like_superfamily"/>
</dbReference>
<evidence type="ECO:0000259" key="1">
    <source>
        <dbReference type="PROSITE" id="PS50921"/>
    </source>
</evidence>
<dbReference type="Pfam" id="PF03861">
    <property type="entry name" value="ANTAR"/>
    <property type="match status" value="1"/>
</dbReference>
<organism evidence="2 3">
    <name type="scientific">Vibrio albus</name>
    <dbReference type="NCBI Taxonomy" id="2200953"/>
    <lineage>
        <taxon>Bacteria</taxon>
        <taxon>Pseudomonadati</taxon>
        <taxon>Pseudomonadota</taxon>
        <taxon>Gammaproteobacteria</taxon>
        <taxon>Vibrionales</taxon>
        <taxon>Vibrionaceae</taxon>
        <taxon>Vibrio</taxon>
    </lineage>
</organism>
<name>A0A2U3BC08_9VIBR</name>
<dbReference type="Gene3D" id="1.10.10.10">
    <property type="entry name" value="Winged helix-like DNA-binding domain superfamily/Winged helix DNA-binding domain"/>
    <property type="match status" value="1"/>
</dbReference>
<dbReference type="InterPro" id="IPR036388">
    <property type="entry name" value="WH-like_DNA-bd_sf"/>
</dbReference>
<sequence>MSKFSSEKPIIICCDDLQEQERIRTLLAHKYRHIIGCRLAQLDTTLTGNPEALVIAGWQQPSAELRLIIELCRHQSHPLLIILRQFSSLDINRLPEKTDYVLMPRDSGFCLQPWLEQARLLRQSFNHMEQKIVSLTNKMNERKVVEKAKGLLMKCHQVDEDTAYKAMRNSAMQSGQSLSQIAKNLINTLQTFE</sequence>
<proteinExistence type="predicted"/>